<dbReference type="Proteomes" id="UP001143910">
    <property type="component" value="Unassembled WGS sequence"/>
</dbReference>
<gene>
    <name evidence="1" type="ORF">NQ176_g3327</name>
</gene>
<proteinExistence type="predicted"/>
<reference evidence="1" key="1">
    <citation type="submission" date="2022-08" db="EMBL/GenBank/DDBJ databases">
        <title>Genome Sequence of Lecanicillium fungicola.</title>
        <authorList>
            <person name="Buettner E."/>
        </authorList>
    </citation>
    <scope>NUCLEOTIDE SEQUENCE</scope>
    <source>
        <strain evidence="1">Babe33</strain>
    </source>
</reference>
<organism evidence="1 2">
    <name type="scientific">Zarea fungicola</name>
    <dbReference type="NCBI Taxonomy" id="93591"/>
    <lineage>
        <taxon>Eukaryota</taxon>
        <taxon>Fungi</taxon>
        <taxon>Dikarya</taxon>
        <taxon>Ascomycota</taxon>
        <taxon>Pezizomycotina</taxon>
        <taxon>Sordariomycetes</taxon>
        <taxon>Hypocreomycetidae</taxon>
        <taxon>Hypocreales</taxon>
        <taxon>Cordycipitaceae</taxon>
        <taxon>Zarea</taxon>
    </lineage>
</organism>
<accession>A0ACC1NJ31</accession>
<protein>
    <submittedName>
        <fullName evidence="1">Uncharacterized protein</fullName>
    </submittedName>
</protein>
<keyword evidence="2" id="KW-1185">Reference proteome</keyword>
<name>A0ACC1NJ31_9HYPO</name>
<comment type="caution">
    <text evidence="1">The sequence shown here is derived from an EMBL/GenBank/DDBJ whole genome shotgun (WGS) entry which is preliminary data.</text>
</comment>
<sequence>MPVNKNVFENTDIWVKAIVNKRAQLLGKRVLGAQYLNPEQIIADFKRVYPATGKTVTFNRLPHEAFLKVMKGRGMRDVAAGEALENMRLMKEGGYSGFEPLDESISLLKDKPTMWAVFF</sequence>
<dbReference type="EMBL" id="JANJQO010000294">
    <property type="protein sequence ID" value="KAJ2979325.1"/>
    <property type="molecule type" value="Genomic_DNA"/>
</dbReference>
<evidence type="ECO:0000313" key="2">
    <source>
        <dbReference type="Proteomes" id="UP001143910"/>
    </source>
</evidence>
<evidence type="ECO:0000313" key="1">
    <source>
        <dbReference type="EMBL" id="KAJ2979325.1"/>
    </source>
</evidence>